<proteinExistence type="predicted"/>
<organism evidence="2 3">
    <name type="scientific">Polarella glacialis</name>
    <name type="common">Dinoflagellate</name>
    <dbReference type="NCBI Taxonomy" id="89957"/>
    <lineage>
        <taxon>Eukaryota</taxon>
        <taxon>Sar</taxon>
        <taxon>Alveolata</taxon>
        <taxon>Dinophyceae</taxon>
        <taxon>Suessiales</taxon>
        <taxon>Suessiaceae</taxon>
        <taxon>Polarella</taxon>
    </lineage>
</organism>
<gene>
    <name evidence="2" type="ORF">PGLA2088_LOCUS38259</name>
</gene>
<keyword evidence="1" id="KW-0812">Transmembrane</keyword>
<dbReference type="AlphaFoldDB" id="A0A813L280"/>
<evidence type="ECO:0000313" key="3">
    <source>
        <dbReference type="Proteomes" id="UP000626109"/>
    </source>
</evidence>
<reference evidence="2" key="1">
    <citation type="submission" date="2021-02" db="EMBL/GenBank/DDBJ databases">
        <authorList>
            <person name="Dougan E. K."/>
            <person name="Rhodes N."/>
            <person name="Thang M."/>
            <person name="Chan C."/>
        </authorList>
    </citation>
    <scope>NUCLEOTIDE SEQUENCE</scope>
</reference>
<comment type="caution">
    <text evidence="2">The sequence shown here is derived from an EMBL/GenBank/DDBJ whole genome shotgun (WGS) entry which is preliminary data.</text>
</comment>
<keyword evidence="1" id="KW-1133">Transmembrane helix</keyword>
<keyword evidence="1" id="KW-0472">Membrane</keyword>
<dbReference type="EMBL" id="CAJNNW010032683">
    <property type="protein sequence ID" value="CAE8714902.1"/>
    <property type="molecule type" value="Genomic_DNA"/>
</dbReference>
<feature type="transmembrane region" description="Helical" evidence="1">
    <location>
        <begin position="37"/>
        <end position="70"/>
    </location>
</feature>
<name>A0A813L280_POLGL</name>
<accession>A0A813L280</accession>
<protein>
    <submittedName>
        <fullName evidence="2">Uncharacterized protein</fullName>
    </submittedName>
</protein>
<evidence type="ECO:0000256" key="1">
    <source>
        <dbReference type="SAM" id="Phobius"/>
    </source>
</evidence>
<sequence length="99" mass="11182">MSDPNTHGLYESNNESAPMACPVQMTAQPSLRAHCSFLLLCLFVVSRLLLLLFVCFLSLCLFVVSFFLLFVRLFVSCWCRPQFSWLLSLSYACFGLGLS</sequence>
<evidence type="ECO:0000313" key="2">
    <source>
        <dbReference type="EMBL" id="CAE8714902.1"/>
    </source>
</evidence>
<dbReference type="Proteomes" id="UP000626109">
    <property type="component" value="Unassembled WGS sequence"/>
</dbReference>